<protein>
    <submittedName>
        <fullName evidence="1">Uncharacterized protein</fullName>
    </submittedName>
</protein>
<dbReference type="Proteomes" id="UP000260841">
    <property type="component" value="Unassembled WGS sequence"/>
</dbReference>
<sequence length="216" mass="25329">MKEKSKSKVSIIGGADGPTSIFIAGRTRKKPLKVRIRNIIYRYRRKIVEKKVVADVHTLDELVQYAMNTYNLIETNSTERKYIEQRKNIKESLILQYKPEVLGEMKDIPSPDISNEESVREYLCKINTRSEMIAEMPDDVIPMNFHLYEIRIGDDSLEMEIDYIWNIFGISYYGNKKEVKQFEKISKDLYIYYGVSEDDIKKKTERYLSLVTALSS</sequence>
<name>A0A3E5ETF6_9FIRM</name>
<comment type="caution">
    <text evidence="1">The sequence shown here is derived from an EMBL/GenBank/DDBJ whole genome shotgun (WGS) entry which is preliminary data.</text>
</comment>
<dbReference type="EMBL" id="QSVB01000004">
    <property type="protein sequence ID" value="RGN92053.1"/>
    <property type="molecule type" value="Genomic_DNA"/>
</dbReference>
<proteinExistence type="predicted"/>
<evidence type="ECO:0000313" key="2">
    <source>
        <dbReference type="Proteomes" id="UP000260841"/>
    </source>
</evidence>
<reference evidence="1 2" key="1">
    <citation type="submission" date="2018-08" db="EMBL/GenBank/DDBJ databases">
        <title>A genome reference for cultivated species of the human gut microbiota.</title>
        <authorList>
            <person name="Zou Y."/>
            <person name="Xue W."/>
            <person name="Luo G."/>
        </authorList>
    </citation>
    <scope>NUCLEOTIDE SEQUENCE [LARGE SCALE GENOMIC DNA]</scope>
    <source>
        <strain evidence="1 2">OM03-2</strain>
    </source>
</reference>
<dbReference type="AlphaFoldDB" id="A0A3E5ETF6"/>
<organism evidence="1 2">
    <name type="scientific">Dorea formicigenerans</name>
    <dbReference type="NCBI Taxonomy" id="39486"/>
    <lineage>
        <taxon>Bacteria</taxon>
        <taxon>Bacillati</taxon>
        <taxon>Bacillota</taxon>
        <taxon>Clostridia</taxon>
        <taxon>Lachnospirales</taxon>
        <taxon>Lachnospiraceae</taxon>
        <taxon>Dorea</taxon>
    </lineage>
</organism>
<gene>
    <name evidence="1" type="ORF">DXB36_05375</name>
</gene>
<evidence type="ECO:0000313" key="1">
    <source>
        <dbReference type="EMBL" id="RGN92053.1"/>
    </source>
</evidence>
<accession>A0A3E5ETF6</accession>
<dbReference type="RefSeq" id="WP_117606208.1">
    <property type="nucleotide sequence ID" value="NZ_QSVB01000004.1"/>
</dbReference>